<dbReference type="RefSeq" id="WP_251873711.1">
    <property type="nucleotide sequence ID" value="NZ_CP098755.1"/>
</dbReference>
<dbReference type="PRINTS" id="PR00164">
    <property type="entry name" value="ABC2TRNSPORT"/>
</dbReference>
<proteinExistence type="inferred from homology"/>
<dbReference type="InterPro" id="IPR013525">
    <property type="entry name" value="ABC2_TM"/>
</dbReference>
<feature type="transmembrane region" description="Helical" evidence="8">
    <location>
        <begin position="228"/>
        <end position="251"/>
    </location>
</feature>
<keyword evidence="6 8" id="KW-1133">Transmembrane helix</keyword>
<dbReference type="InterPro" id="IPR051449">
    <property type="entry name" value="ABC-2_transporter_component"/>
</dbReference>
<keyword evidence="7 8" id="KW-0472">Membrane</keyword>
<dbReference type="InterPro" id="IPR047817">
    <property type="entry name" value="ABC2_TM_bact-type"/>
</dbReference>
<dbReference type="Pfam" id="PF12698">
    <property type="entry name" value="ABC2_membrane_3"/>
    <property type="match status" value="1"/>
</dbReference>
<dbReference type="PANTHER" id="PTHR30294:SF45">
    <property type="entry name" value="LINEARMYCIN RESISTANCE PERMEASE PROTEIN LNRN"/>
    <property type="match status" value="1"/>
</dbReference>
<evidence type="ECO:0000256" key="1">
    <source>
        <dbReference type="ARBA" id="ARBA00004651"/>
    </source>
</evidence>
<name>A0ABY4WHS0_9BACL</name>
<evidence type="ECO:0000313" key="11">
    <source>
        <dbReference type="Proteomes" id="UP001056500"/>
    </source>
</evidence>
<evidence type="ECO:0000256" key="5">
    <source>
        <dbReference type="ARBA" id="ARBA00022692"/>
    </source>
</evidence>
<feature type="transmembrane region" description="Helical" evidence="8">
    <location>
        <begin position="300"/>
        <end position="318"/>
    </location>
</feature>
<keyword evidence="11" id="KW-1185">Reference proteome</keyword>
<feature type="domain" description="ABC transmembrane type-2" evidence="9">
    <location>
        <begin position="152"/>
        <end position="375"/>
    </location>
</feature>
<feature type="transmembrane region" description="Helical" evidence="8">
    <location>
        <begin position="263"/>
        <end position="288"/>
    </location>
</feature>
<keyword evidence="3 8" id="KW-0813">Transport</keyword>
<evidence type="ECO:0000256" key="2">
    <source>
        <dbReference type="ARBA" id="ARBA00007783"/>
    </source>
</evidence>
<dbReference type="PROSITE" id="PS51012">
    <property type="entry name" value="ABC_TM2"/>
    <property type="match status" value="1"/>
</dbReference>
<feature type="transmembrane region" description="Helical" evidence="8">
    <location>
        <begin position="21"/>
        <end position="40"/>
    </location>
</feature>
<evidence type="ECO:0000256" key="7">
    <source>
        <dbReference type="ARBA" id="ARBA00023136"/>
    </source>
</evidence>
<organism evidence="10 11">
    <name type="scientific">Brevibacillus ruminantium</name>
    <dbReference type="NCBI Taxonomy" id="2950604"/>
    <lineage>
        <taxon>Bacteria</taxon>
        <taxon>Bacillati</taxon>
        <taxon>Bacillota</taxon>
        <taxon>Bacilli</taxon>
        <taxon>Bacillales</taxon>
        <taxon>Paenibacillaceae</taxon>
        <taxon>Brevibacillus</taxon>
    </lineage>
</organism>
<evidence type="ECO:0000256" key="3">
    <source>
        <dbReference type="ARBA" id="ARBA00022448"/>
    </source>
</evidence>
<comment type="subcellular location">
    <subcellularLocation>
        <location evidence="1 8">Cell membrane</location>
        <topology evidence="1 8">Multi-pass membrane protein</topology>
    </subcellularLocation>
</comment>
<feature type="transmembrane region" description="Helical" evidence="8">
    <location>
        <begin position="350"/>
        <end position="370"/>
    </location>
</feature>
<accession>A0ABY4WHS0</accession>
<dbReference type="Proteomes" id="UP001056500">
    <property type="component" value="Chromosome"/>
</dbReference>
<evidence type="ECO:0000256" key="6">
    <source>
        <dbReference type="ARBA" id="ARBA00022989"/>
    </source>
</evidence>
<evidence type="ECO:0000313" key="10">
    <source>
        <dbReference type="EMBL" id="USG66603.1"/>
    </source>
</evidence>
<dbReference type="EMBL" id="CP098755">
    <property type="protein sequence ID" value="USG66603.1"/>
    <property type="molecule type" value="Genomic_DNA"/>
</dbReference>
<dbReference type="PANTHER" id="PTHR30294">
    <property type="entry name" value="MEMBRANE COMPONENT OF ABC TRANSPORTER YHHJ-RELATED"/>
    <property type="match status" value="1"/>
</dbReference>
<evidence type="ECO:0000259" key="9">
    <source>
        <dbReference type="PROSITE" id="PS51012"/>
    </source>
</evidence>
<gene>
    <name evidence="10" type="ORF">NDK47_04695</name>
</gene>
<evidence type="ECO:0000256" key="8">
    <source>
        <dbReference type="RuleBase" id="RU361157"/>
    </source>
</evidence>
<reference evidence="10" key="1">
    <citation type="submission" date="2022-06" db="EMBL/GenBank/DDBJ databases">
        <title>Genome sequencing of Brevibacillus sp. BB3-R1.</title>
        <authorList>
            <person name="Heo J."/>
            <person name="Lee D."/>
            <person name="Won M."/>
            <person name="Han B.-H."/>
            <person name="Hong S.-B."/>
            <person name="Kwon S.-W."/>
        </authorList>
    </citation>
    <scope>NUCLEOTIDE SEQUENCE</scope>
    <source>
        <strain evidence="10">BB3-R1</strain>
    </source>
</reference>
<evidence type="ECO:0000256" key="4">
    <source>
        <dbReference type="ARBA" id="ARBA00022475"/>
    </source>
</evidence>
<dbReference type="InterPro" id="IPR000412">
    <property type="entry name" value="ABC_2_transport"/>
</dbReference>
<sequence>MREMMWLIRKTLTDTFRKKSSWFVYFGLPIVGILISMFLYSNISSGTIRVGISNQDGNQAITMDVIRFMEGLNQLTVTVTDEQSLHDDIASGKLDSGIIFEPGFAASVREGKPDHLNIVSVKGRQVTAYIKAMLQSYIGNIAAIGKESRGDEAAFSRIYAAYSEQDFKLKAVTLQDKSSTKAMTYQSIGFLAMFMMFSAVNMTEIILKEKENRTFLRLLSSPISARTYVFSNVIVNFMIMLLQIVVTLIMMKNVFHIDSGITYGQLILSLLLFALAAIGLSLLIVAFANSTAGAGAMQNLIITPSCLLAGCFFPMDIMPDTVRKISNFLPQHWLLDMINKLQQGHSLGSLYVNMAILIAFAAVFSLIAIYRFSRNNDVRQFV</sequence>
<keyword evidence="4 8" id="KW-1003">Cell membrane</keyword>
<dbReference type="Gene3D" id="3.40.1710.10">
    <property type="entry name" value="abc type-2 transporter like domain"/>
    <property type="match status" value="1"/>
</dbReference>
<comment type="similarity">
    <text evidence="2 8">Belongs to the ABC-2 integral membrane protein family.</text>
</comment>
<protein>
    <recommendedName>
        <fullName evidence="8">Transport permease protein</fullName>
    </recommendedName>
</protein>
<keyword evidence="5 8" id="KW-0812">Transmembrane</keyword>
<feature type="transmembrane region" description="Helical" evidence="8">
    <location>
        <begin position="188"/>
        <end position="207"/>
    </location>
</feature>